<dbReference type="AlphaFoldDB" id="A0A9W9UYJ6"/>
<keyword evidence="3" id="KW-1185">Reference proteome</keyword>
<organism evidence="2 3">
    <name type="scientific">Penicillium cataractarum</name>
    <dbReference type="NCBI Taxonomy" id="2100454"/>
    <lineage>
        <taxon>Eukaryota</taxon>
        <taxon>Fungi</taxon>
        <taxon>Dikarya</taxon>
        <taxon>Ascomycota</taxon>
        <taxon>Pezizomycotina</taxon>
        <taxon>Eurotiomycetes</taxon>
        <taxon>Eurotiomycetidae</taxon>
        <taxon>Eurotiales</taxon>
        <taxon>Aspergillaceae</taxon>
        <taxon>Penicillium</taxon>
    </lineage>
</organism>
<name>A0A9W9UYJ6_9EURO</name>
<keyword evidence="1" id="KW-1133">Transmembrane helix</keyword>
<proteinExistence type="predicted"/>
<reference evidence="2" key="2">
    <citation type="journal article" date="2023" name="IMA Fungus">
        <title>Comparative genomic study of the Penicillium genus elucidates a diverse pangenome and 15 lateral gene transfer events.</title>
        <authorList>
            <person name="Petersen C."/>
            <person name="Sorensen T."/>
            <person name="Nielsen M.R."/>
            <person name="Sondergaard T.E."/>
            <person name="Sorensen J.L."/>
            <person name="Fitzpatrick D.A."/>
            <person name="Frisvad J.C."/>
            <person name="Nielsen K.L."/>
        </authorList>
    </citation>
    <scope>NUCLEOTIDE SEQUENCE</scope>
    <source>
        <strain evidence="2">IBT 29864</strain>
    </source>
</reference>
<dbReference type="EMBL" id="JAPZBS010000009">
    <property type="protein sequence ID" value="KAJ5359576.1"/>
    <property type="molecule type" value="Genomic_DNA"/>
</dbReference>
<evidence type="ECO:0000256" key="1">
    <source>
        <dbReference type="SAM" id="Phobius"/>
    </source>
</evidence>
<gene>
    <name evidence="2" type="ORF">N7496_011989</name>
</gene>
<dbReference type="Proteomes" id="UP001147782">
    <property type="component" value="Unassembled WGS sequence"/>
</dbReference>
<keyword evidence="1" id="KW-0812">Transmembrane</keyword>
<dbReference type="GeneID" id="81444081"/>
<sequence length="77" mass="8368">MNECEKQAPWKVVISTYLQGEGNWKRGRGGGGVGVGVDVGKSSYCRLGIIIVIYVTVPYLFRSPHLGRNGDKVSLVT</sequence>
<accession>A0A9W9UYJ6</accession>
<evidence type="ECO:0008006" key="4">
    <source>
        <dbReference type="Google" id="ProtNLM"/>
    </source>
</evidence>
<reference evidence="2" key="1">
    <citation type="submission" date="2022-11" db="EMBL/GenBank/DDBJ databases">
        <authorList>
            <person name="Petersen C."/>
        </authorList>
    </citation>
    <scope>NUCLEOTIDE SEQUENCE</scope>
    <source>
        <strain evidence="2">IBT 29864</strain>
    </source>
</reference>
<feature type="transmembrane region" description="Helical" evidence="1">
    <location>
        <begin position="44"/>
        <end position="61"/>
    </location>
</feature>
<protein>
    <recommendedName>
        <fullName evidence="4">Transmembrane protein</fullName>
    </recommendedName>
</protein>
<evidence type="ECO:0000313" key="2">
    <source>
        <dbReference type="EMBL" id="KAJ5359576.1"/>
    </source>
</evidence>
<evidence type="ECO:0000313" key="3">
    <source>
        <dbReference type="Proteomes" id="UP001147782"/>
    </source>
</evidence>
<dbReference type="RefSeq" id="XP_056550862.1">
    <property type="nucleotide sequence ID" value="XM_056704902.1"/>
</dbReference>
<keyword evidence="1" id="KW-0472">Membrane</keyword>
<comment type="caution">
    <text evidence="2">The sequence shown here is derived from an EMBL/GenBank/DDBJ whole genome shotgun (WGS) entry which is preliminary data.</text>
</comment>